<accession>A0A126ZXE4</accession>
<reference evidence="1 2" key="1">
    <citation type="submission" date="2016-02" db="EMBL/GenBank/DDBJ databases">
        <title>Complete genome of Sinomonas atrocyanea KCTC 3377.</title>
        <authorList>
            <person name="Kim K.M."/>
        </authorList>
    </citation>
    <scope>NUCLEOTIDE SEQUENCE [LARGE SCALE GENOMIC DNA]</scope>
    <source>
        <strain evidence="1 2">KCTC 3377</strain>
    </source>
</reference>
<sequence>MKGPVSVQFWAKHKRLPAEQQIQAFIFVPDPEGVSMSAIGGRYDGASVLYEFDVSVLGDCGAPLETVHEWAVSVMNFLFQQDQTATDGFTDPQLFAAAYRTGKLGAKAEDVPQAFRGFASLRQALHVVQGGAGSLAGGAL</sequence>
<proteinExistence type="predicted"/>
<keyword evidence="2" id="KW-1185">Reference proteome</keyword>
<evidence type="ECO:0000313" key="1">
    <source>
        <dbReference type="EMBL" id="AMM31627.1"/>
    </source>
</evidence>
<evidence type="ECO:0000313" key="2">
    <source>
        <dbReference type="Proteomes" id="UP000070134"/>
    </source>
</evidence>
<dbReference type="KEGG" id="satk:SA2016_0941"/>
<dbReference type="EMBL" id="CP014518">
    <property type="protein sequence ID" value="AMM31627.1"/>
    <property type="molecule type" value="Genomic_DNA"/>
</dbReference>
<protein>
    <submittedName>
        <fullName evidence="1">Uncharacterized protein</fullName>
    </submittedName>
</protein>
<name>A0A126ZXE4_9MICC</name>
<organism evidence="1 2">
    <name type="scientific">Sinomonas atrocyanea</name>
    <dbReference type="NCBI Taxonomy" id="37927"/>
    <lineage>
        <taxon>Bacteria</taxon>
        <taxon>Bacillati</taxon>
        <taxon>Actinomycetota</taxon>
        <taxon>Actinomycetes</taxon>
        <taxon>Micrococcales</taxon>
        <taxon>Micrococcaceae</taxon>
        <taxon>Sinomonas</taxon>
    </lineage>
</organism>
<gene>
    <name evidence="1" type="ORF">SA2016_0941</name>
</gene>
<dbReference type="Proteomes" id="UP000070134">
    <property type="component" value="Chromosome"/>
</dbReference>
<dbReference type="AlphaFoldDB" id="A0A126ZXE4"/>